<gene>
    <name evidence="1" type="ORF">MtrunA17_Chr3g0086191</name>
</gene>
<proteinExistence type="predicted"/>
<organism evidence="1">
    <name type="scientific">Medicago truncatula</name>
    <name type="common">Barrel medic</name>
    <name type="synonym">Medicago tribuloides</name>
    <dbReference type="NCBI Taxonomy" id="3880"/>
    <lineage>
        <taxon>Eukaryota</taxon>
        <taxon>Viridiplantae</taxon>
        <taxon>Streptophyta</taxon>
        <taxon>Embryophyta</taxon>
        <taxon>Tracheophyta</taxon>
        <taxon>Spermatophyta</taxon>
        <taxon>Magnoliopsida</taxon>
        <taxon>eudicotyledons</taxon>
        <taxon>Gunneridae</taxon>
        <taxon>Pentapetalae</taxon>
        <taxon>rosids</taxon>
        <taxon>fabids</taxon>
        <taxon>Fabales</taxon>
        <taxon>Fabaceae</taxon>
        <taxon>Papilionoideae</taxon>
        <taxon>50 kb inversion clade</taxon>
        <taxon>NPAAA clade</taxon>
        <taxon>Hologalegina</taxon>
        <taxon>IRL clade</taxon>
        <taxon>Trifolieae</taxon>
        <taxon>Medicago</taxon>
    </lineage>
</organism>
<evidence type="ECO:0000313" key="1">
    <source>
        <dbReference type="EMBL" id="RHN66015.1"/>
    </source>
</evidence>
<name>A0A396IQ39_MEDTR</name>
<dbReference type="AlphaFoldDB" id="A0A396IQ39"/>
<dbReference type="Proteomes" id="UP000265566">
    <property type="component" value="Chromosome 3"/>
</dbReference>
<sequence length="93" mass="10901">MILTRTREEADTVNFIYYNGLEKRSGEDHLLHNITKVRYLHFSYASMCNSQQIHSAKHCTNFLKWENMETSTATGNGHLDQKYVNDRVLCVMM</sequence>
<protein>
    <submittedName>
        <fullName evidence="1">Uncharacterized protein</fullName>
    </submittedName>
</protein>
<reference evidence="1" key="1">
    <citation type="journal article" date="2018" name="Nat. Plants">
        <title>Whole-genome landscape of Medicago truncatula symbiotic genes.</title>
        <authorList>
            <person name="Pecrix Y."/>
            <person name="Gamas P."/>
            <person name="Carrere S."/>
        </authorList>
    </citation>
    <scope>NUCLEOTIDE SEQUENCE</scope>
    <source>
        <tissue evidence="1">Leaves</tissue>
    </source>
</reference>
<dbReference type="EMBL" id="PSQE01000003">
    <property type="protein sequence ID" value="RHN66015.1"/>
    <property type="molecule type" value="Genomic_DNA"/>
</dbReference>
<accession>A0A396IQ39</accession>
<dbReference type="Gramene" id="rna13924">
    <property type="protein sequence ID" value="RHN66015.1"/>
    <property type="gene ID" value="gene13924"/>
</dbReference>
<comment type="caution">
    <text evidence="1">The sequence shown here is derived from an EMBL/GenBank/DDBJ whole genome shotgun (WGS) entry which is preliminary data.</text>
</comment>